<dbReference type="AlphaFoldDB" id="A0A3N0YGF3"/>
<reference evidence="1 2" key="1">
    <citation type="submission" date="2018-10" db="EMBL/GenBank/DDBJ databases">
        <title>Genome assembly for a Yunnan-Guizhou Plateau 3E fish, Anabarilius grahami (Regan), and its evolutionary and genetic applications.</title>
        <authorList>
            <person name="Jiang W."/>
        </authorList>
    </citation>
    <scope>NUCLEOTIDE SEQUENCE [LARGE SCALE GENOMIC DNA]</scope>
    <source>
        <strain evidence="1">AG-KIZ</strain>
        <tissue evidence="1">Muscle</tissue>
    </source>
</reference>
<organism evidence="1 2">
    <name type="scientific">Anabarilius grahami</name>
    <name type="common">Kanglang fish</name>
    <name type="synonym">Barilius grahami</name>
    <dbReference type="NCBI Taxonomy" id="495550"/>
    <lineage>
        <taxon>Eukaryota</taxon>
        <taxon>Metazoa</taxon>
        <taxon>Chordata</taxon>
        <taxon>Craniata</taxon>
        <taxon>Vertebrata</taxon>
        <taxon>Euteleostomi</taxon>
        <taxon>Actinopterygii</taxon>
        <taxon>Neopterygii</taxon>
        <taxon>Teleostei</taxon>
        <taxon>Ostariophysi</taxon>
        <taxon>Cypriniformes</taxon>
        <taxon>Xenocyprididae</taxon>
        <taxon>Xenocypridinae</taxon>
        <taxon>Xenocypridinae incertae sedis</taxon>
        <taxon>Anabarilius</taxon>
    </lineage>
</organism>
<sequence length="116" mass="12781">MFCLIAISSNPPPGADKDELLDDDDVHFLTSSRPAASALLAAVYAELLEFVGRTSGRLQLPWGHIKKGAARGRFDERFLSVHSSAAPVISDFDMTLTRFAYNGKRCPTCHSEYINH</sequence>
<evidence type="ECO:0000313" key="2">
    <source>
        <dbReference type="Proteomes" id="UP000281406"/>
    </source>
</evidence>
<evidence type="ECO:0000313" key="1">
    <source>
        <dbReference type="EMBL" id="ROL45329.1"/>
    </source>
</evidence>
<dbReference type="Proteomes" id="UP000281406">
    <property type="component" value="Unassembled WGS sequence"/>
</dbReference>
<gene>
    <name evidence="1" type="ORF">DPX16_23757</name>
</gene>
<keyword evidence="2" id="KW-1185">Reference proteome</keyword>
<comment type="caution">
    <text evidence="1">The sequence shown here is derived from an EMBL/GenBank/DDBJ whole genome shotgun (WGS) entry which is preliminary data.</text>
</comment>
<dbReference type="OrthoDB" id="10014216at2759"/>
<name>A0A3N0YGF3_ANAGA</name>
<protein>
    <submittedName>
        <fullName evidence="1">Cytosolic 5'-nucleotidase 3A</fullName>
    </submittedName>
</protein>
<dbReference type="EMBL" id="RJVU01042596">
    <property type="protein sequence ID" value="ROL45329.1"/>
    <property type="molecule type" value="Genomic_DNA"/>
</dbReference>
<proteinExistence type="predicted"/>
<accession>A0A3N0YGF3</accession>